<protein>
    <recommendedName>
        <fullName evidence="1">CARMIL pleckstrin homology domain-containing protein</fullName>
    </recommendedName>
</protein>
<dbReference type="GO" id="GO:0030027">
    <property type="term" value="C:lamellipodium"/>
    <property type="evidence" value="ECO:0007669"/>
    <property type="project" value="TreeGrafter"/>
</dbReference>
<dbReference type="InterPro" id="IPR041245">
    <property type="entry name" value="CARMIL_PH"/>
</dbReference>
<reference evidence="2 3" key="1">
    <citation type="submission" date="2019-08" db="EMBL/GenBank/DDBJ databases">
        <title>A chromosome-level genome assembly, high-density linkage maps, and genome scans reveal the genomic architecture of hybrid incompatibilities underlying speciation via character displacement in darters (Percidae: Etheostominae).</title>
        <authorList>
            <person name="Moran R.L."/>
            <person name="Catchen J.M."/>
            <person name="Fuller R.C."/>
        </authorList>
    </citation>
    <scope>NUCLEOTIDE SEQUENCE [LARGE SCALE GENOMIC DNA]</scope>
    <source>
        <strain evidence="2">EspeVRDwgs_2016</strain>
        <tissue evidence="2">Muscle</tissue>
    </source>
</reference>
<dbReference type="InterPro" id="IPR032675">
    <property type="entry name" value="LRR_dom_sf"/>
</dbReference>
<evidence type="ECO:0000259" key="1">
    <source>
        <dbReference type="Pfam" id="PF17888"/>
    </source>
</evidence>
<dbReference type="GO" id="GO:0034315">
    <property type="term" value="P:regulation of Arp2/3 complex-mediated actin nucleation"/>
    <property type="evidence" value="ECO:0007669"/>
    <property type="project" value="TreeGrafter"/>
</dbReference>
<accession>A0A5J5D7F4</accession>
<feature type="non-terminal residue" evidence="2">
    <location>
        <position position="462"/>
    </location>
</feature>
<dbReference type="GO" id="GO:0005886">
    <property type="term" value="C:plasma membrane"/>
    <property type="evidence" value="ECO:0007669"/>
    <property type="project" value="TreeGrafter"/>
</dbReference>
<proteinExistence type="predicted"/>
<keyword evidence="3" id="KW-1185">Reference proteome</keyword>
<sequence>MEVTFNFLEIRAMNTYPEHQVVIDTDKTTYSLRIQTQDQLDHMVSHINYALSRVFNNSIYASEDKLADANSTRQYVGKLAAPLRAAFLLELICVILHLSGGFSETYAALCDYNGIGCKEEVQWDVDTIYHSQDNREFNLLDFSHLDSRDLAVIVASIAYNTWFTKLHCKDMRIGSEVVDQVLHTVSKSNSLEELTLENAGLKSDFPQKMASALSENPASVIHSLNLAHNTLDNQGVSNLIQQVCRLNKGLRLLNLSKTSLSSKGVVTLSQALCSSDDYSNSLLHLDLSKNPGVLSGEDATLFGALLRGCCADLSYLNLSKNSFSHRKARDSLPTFRQFFSSAFSLTHVSLASVKVPPDSLRALFLGLSNNPHITDLHLDISSCELRSAGAGVIQELFPRVSCVGTLDISDNGLDADLLAVIPAFSRHPSLKHLMLGKNFNIKGRVLDEILQKLVHLVQEEEC</sequence>
<gene>
    <name evidence="2" type="ORF">FQN60_016353</name>
</gene>
<dbReference type="GO" id="GO:0016477">
    <property type="term" value="P:cell migration"/>
    <property type="evidence" value="ECO:0007669"/>
    <property type="project" value="TreeGrafter"/>
</dbReference>
<comment type="caution">
    <text evidence="2">The sequence shown here is derived from an EMBL/GenBank/DDBJ whole genome shotgun (WGS) entry which is preliminary data.</text>
</comment>
<feature type="domain" description="CARMIL pleckstrin homology" evidence="1">
    <location>
        <begin position="1"/>
        <end position="56"/>
    </location>
</feature>
<dbReference type="Pfam" id="PF17888">
    <property type="entry name" value="Carm_PH"/>
    <property type="match status" value="1"/>
</dbReference>
<evidence type="ECO:0000313" key="2">
    <source>
        <dbReference type="EMBL" id="KAA8587491.1"/>
    </source>
</evidence>
<dbReference type="SUPFAM" id="SSF52047">
    <property type="entry name" value="RNI-like"/>
    <property type="match status" value="1"/>
</dbReference>
<evidence type="ECO:0000313" key="3">
    <source>
        <dbReference type="Proteomes" id="UP000327493"/>
    </source>
</evidence>
<dbReference type="InterPro" id="IPR051279">
    <property type="entry name" value="PP1-Reg/Actin-Interact_Protein"/>
</dbReference>
<dbReference type="PANTHER" id="PTHR24112:SF43">
    <property type="entry name" value="CAPPING PROTEIN, ARP2_3 AND MYOSIN-I LINKER PROTEIN 3"/>
    <property type="match status" value="1"/>
</dbReference>
<dbReference type="PANTHER" id="PTHR24112">
    <property type="entry name" value="LEUCINE-RICH REPEAT, ISOFORM F-RELATED"/>
    <property type="match status" value="1"/>
</dbReference>
<dbReference type="Gene3D" id="2.30.29.30">
    <property type="entry name" value="Pleckstrin-homology domain (PH domain)/Phosphotyrosine-binding domain (PTB)"/>
    <property type="match status" value="1"/>
</dbReference>
<organism evidence="2 3">
    <name type="scientific">Etheostoma spectabile</name>
    <name type="common">orangethroat darter</name>
    <dbReference type="NCBI Taxonomy" id="54343"/>
    <lineage>
        <taxon>Eukaryota</taxon>
        <taxon>Metazoa</taxon>
        <taxon>Chordata</taxon>
        <taxon>Craniata</taxon>
        <taxon>Vertebrata</taxon>
        <taxon>Euteleostomi</taxon>
        <taxon>Actinopterygii</taxon>
        <taxon>Neopterygii</taxon>
        <taxon>Teleostei</taxon>
        <taxon>Neoteleostei</taxon>
        <taxon>Acanthomorphata</taxon>
        <taxon>Eupercaria</taxon>
        <taxon>Perciformes</taxon>
        <taxon>Percoidei</taxon>
        <taxon>Percidae</taxon>
        <taxon>Etheostomatinae</taxon>
        <taxon>Etheostoma</taxon>
    </lineage>
</organism>
<dbReference type="Gene3D" id="3.80.10.10">
    <property type="entry name" value="Ribonuclease Inhibitor"/>
    <property type="match status" value="1"/>
</dbReference>
<dbReference type="InterPro" id="IPR011993">
    <property type="entry name" value="PH-like_dom_sf"/>
</dbReference>
<name>A0A5J5D7F4_9PERO</name>
<dbReference type="Proteomes" id="UP000327493">
    <property type="component" value="Chromosome 12"/>
</dbReference>
<dbReference type="EMBL" id="VOFY01000012">
    <property type="protein sequence ID" value="KAA8587491.1"/>
    <property type="molecule type" value="Genomic_DNA"/>
</dbReference>
<dbReference type="AlphaFoldDB" id="A0A5J5D7F4"/>